<dbReference type="InterPro" id="IPR006178">
    <property type="entry name" value="CH1-like"/>
</dbReference>
<dbReference type="Pfam" id="PF01099">
    <property type="entry name" value="Uteroglobin"/>
    <property type="match status" value="1"/>
</dbReference>
<dbReference type="EMBL" id="SKCS01001296">
    <property type="protein sequence ID" value="TNN04614.1"/>
    <property type="molecule type" value="Genomic_DNA"/>
</dbReference>
<dbReference type="PANTHER" id="PTHR21226:SF8">
    <property type="entry name" value="ABPA10-RELATED"/>
    <property type="match status" value="1"/>
</dbReference>
<dbReference type="InterPro" id="IPR053723">
    <property type="entry name" value="Secretoglobin_Domain_sf"/>
</dbReference>
<comment type="caution">
    <text evidence="5">The sequence shown here is derived from an EMBL/GenBank/DDBJ whole genome shotgun (WGS) entry which is preliminary data.</text>
</comment>
<dbReference type="PROSITE" id="PS51311">
    <property type="entry name" value="SCGB"/>
    <property type="match status" value="1"/>
</dbReference>
<comment type="similarity">
    <text evidence="2">Belongs to the secretoglobin family.</text>
</comment>
<name>A0A4Z2CKS4_SCHJA</name>
<sequence length="110" mass="12293">CGICPAIKEDVHLFLNGTSEEYVEYVKQYKDDPEILENTEKIKQCVDSTLTEEDKAHATAFIICENVRRMGQEGALKMPELALAAQLSKVTIDPCLSLASLRLPYTAFQV</sequence>
<evidence type="ECO:0000256" key="1">
    <source>
        <dbReference type="ARBA" id="ARBA00004613"/>
    </source>
</evidence>
<proteinExistence type="inferred from homology"/>
<keyword evidence="6" id="KW-1185">Reference proteome</keyword>
<accession>A0A4Z2CKS4</accession>
<evidence type="ECO:0000313" key="6">
    <source>
        <dbReference type="Proteomes" id="UP000311919"/>
    </source>
</evidence>
<organism evidence="5 6">
    <name type="scientific">Schistosoma japonicum</name>
    <name type="common">Blood fluke</name>
    <dbReference type="NCBI Taxonomy" id="6182"/>
    <lineage>
        <taxon>Eukaryota</taxon>
        <taxon>Metazoa</taxon>
        <taxon>Spiralia</taxon>
        <taxon>Lophotrochozoa</taxon>
        <taxon>Platyhelminthes</taxon>
        <taxon>Trematoda</taxon>
        <taxon>Digenea</taxon>
        <taxon>Strigeidida</taxon>
        <taxon>Schistosomatoidea</taxon>
        <taxon>Schistosomatidae</taxon>
        <taxon>Schistosoma</taxon>
    </lineage>
</organism>
<dbReference type="PRINTS" id="PR00827">
    <property type="entry name" value="FELALLERGEN"/>
</dbReference>
<dbReference type="InterPro" id="IPR035960">
    <property type="entry name" value="Secretoglobin_sf"/>
</dbReference>
<evidence type="ECO:0000256" key="3">
    <source>
        <dbReference type="ARBA" id="ARBA00022525"/>
    </source>
</evidence>
<evidence type="ECO:0000256" key="2">
    <source>
        <dbReference type="ARBA" id="ARBA00008650"/>
    </source>
</evidence>
<dbReference type="Proteomes" id="UP000311919">
    <property type="component" value="Unassembled WGS sequence"/>
</dbReference>
<reference evidence="5 6" key="1">
    <citation type="submission" date="2019-03" db="EMBL/GenBank/DDBJ databases">
        <title>An improved genome assembly of the fluke Schistosoma japonicum.</title>
        <authorList>
            <person name="Hu W."/>
            <person name="Luo F."/>
            <person name="Yin M."/>
            <person name="Mo X."/>
            <person name="Sun C."/>
            <person name="Wu Q."/>
            <person name="Zhu B."/>
            <person name="Xiang M."/>
            <person name="Wang J."/>
            <person name="Wang Y."/>
            <person name="Zhang T."/>
            <person name="Xu B."/>
            <person name="Zheng H."/>
            <person name="Feng Z."/>
        </authorList>
    </citation>
    <scope>NUCLEOTIDE SEQUENCE [LARGE SCALE GENOMIC DNA]</scope>
    <source>
        <strain evidence="5">HuSjv2</strain>
        <tissue evidence="5">Worms</tissue>
    </source>
</reference>
<dbReference type="CDD" id="cd00633">
    <property type="entry name" value="Secretoglobin"/>
    <property type="match status" value="1"/>
</dbReference>
<comment type="subcellular location">
    <subcellularLocation>
        <location evidence="1">Secreted</location>
    </subcellularLocation>
</comment>
<dbReference type="AlphaFoldDB" id="A0A4Z2CKS4"/>
<dbReference type="GO" id="GO:0005576">
    <property type="term" value="C:extracellular region"/>
    <property type="evidence" value="ECO:0007669"/>
    <property type="project" value="UniProtKB-SubCell"/>
</dbReference>
<gene>
    <name evidence="5" type="ORF">EWB00_000878</name>
</gene>
<dbReference type="InterPro" id="IPR016126">
    <property type="entry name" value="Secretoglobin"/>
</dbReference>
<dbReference type="SUPFAM" id="SSF48201">
    <property type="entry name" value="Uteroglobin-like"/>
    <property type="match status" value="1"/>
</dbReference>
<dbReference type="Gene3D" id="1.20.920.50">
    <property type="match status" value="1"/>
</dbReference>
<feature type="non-terminal residue" evidence="5">
    <location>
        <position position="1"/>
    </location>
</feature>
<dbReference type="FunFam" id="1.20.920.50:FF:000001">
    <property type="entry name" value="Androgen-binding protein"/>
    <property type="match status" value="1"/>
</dbReference>
<dbReference type="SMART" id="SM00096">
    <property type="entry name" value="UTG"/>
    <property type="match status" value="1"/>
</dbReference>
<dbReference type="GO" id="GO:0005496">
    <property type="term" value="F:steroid binding"/>
    <property type="evidence" value="ECO:0007669"/>
    <property type="project" value="TreeGrafter"/>
</dbReference>
<evidence type="ECO:0000313" key="5">
    <source>
        <dbReference type="EMBL" id="TNN04614.1"/>
    </source>
</evidence>
<keyword evidence="4" id="KW-0732">Signal</keyword>
<protein>
    <submittedName>
        <fullName evidence="5">Major allergen I polypeptide chain 1</fullName>
    </submittedName>
</protein>
<evidence type="ECO:0000256" key="4">
    <source>
        <dbReference type="ARBA" id="ARBA00022729"/>
    </source>
</evidence>
<keyword evidence="3" id="KW-0964">Secreted</keyword>
<dbReference type="OrthoDB" id="9450650at2759"/>
<dbReference type="PANTHER" id="PTHR21226">
    <property type="entry name" value="ABPA10-RELATED"/>
    <property type="match status" value="1"/>
</dbReference>